<accession>A0ABU9MU36</accession>
<organism evidence="2 3">
    <name type="scientific">Pseudoalteromonas qingdaonensis</name>
    <dbReference type="NCBI Taxonomy" id="3131913"/>
    <lineage>
        <taxon>Bacteria</taxon>
        <taxon>Pseudomonadati</taxon>
        <taxon>Pseudomonadota</taxon>
        <taxon>Gammaproteobacteria</taxon>
        <taxon>Alteromonadales</taxon>
        <taxon>Pseudoalteromonadaceae</taxon>
        <taxon>Pseudoalteromonas</taxon>
    </lineage>
</organism>
<gene>
    <name evidence="2" type="ORF">WCN91_05075</name>
</gene>
<feature type="transmembrane region" description="Helical" evidence="1">
    <location>
        <begin position="157"/>
        <end position="179"/>
    </location>
</feature>
<dbReference type="RefSeq" id="WP_342676900.1">
    <property type="nucleotide sequence ID" value="NZ_JBCGCU010000004.1"/>
</dbReference>
<keyword evidence="1" id="KW-0812">Transmembrane</keyword>
<reference evidence="2 3" key="1">
    <citation type="submission" date="2024-03" db="EMBL/GenBank/DDBJ databases">
        <title>Pseudoalteromonas qingdaonensis sp. nov., isolated from the intestines of marine benthic organisms.</title>
        <authorList>
            <person name="Lin X."/>
            <person name="Fang S."/>
            <person name="Hu X."/>
        </authorList>
    </citation>
    <scope>NUCLEOTIDE SEQUENCE [LARGE SCALE GENOMIC DNA]</scope>
    <source>
        <strain evidence="2 3">YIC-827</strain>
    </source>
</reference>
<evidence type="ECO:0000256" key="1">
    <source>
        <dbReference type="SAM" id="Phobius"/>
    </source>
</evidence>
<keyword evidence="1" id="KW-0472">Membrane</keyword>
<evidence type="ECO:0000313" key="3">
    <source>
        <dbReference type="Proteomes" id="UP001447008"/>
    </source>
</evidence>
<dbReference type="Proteomes" id="UP001447008">
    <property type="component" value="Unassembled WGS sequence"/>
</dbReference>
<feature type="transmembrane region" description="Helical" evidence="1">
    <location>
        <begin position="59"/>
        <end position="81"/>
    </location>
</feature>
<sequence>MINSLLVTINQLLPPAVLLVFALVLHVKPLGAKRWLILALWLVVPTLSYILLLEQISQWFDYLGFEYSQMLLVALLVLAALSGLALRLWASFVLLLASASCLYLSHYLPWLMQGEMEPGRVLGIGLGVGIVGSFAILFYFFLTWLGEHYGPWGVKGLFSLHIAGAMVGMLDIAAGAGLFTMPSALLDLRMVLDEHSIFGRVAKVVVGYEATPSSLSLLVYILTLLALLGAAKWQGSRQKCDI</sequence>
<feature type="transmembrane region" description="Helical" evidence="1">
    <location>
        <begin position="35"/>
        <end position="53"/>
    </location>
</feature>
<name>A0ABU9MU36_9GAMM</name>
<keyword evidence="1" id="KW-1133">Transmembrane helix</keyword>
<feature type="transmembrane region" description="Helical" evidence="1">
    <location>
        <begin position="215"/>
        <end position="233"/>
    </location>
</feature>
<feature type="transmembrane region" description="Helical" evidence="1">
    <location>
        <begin position="121"/>
        <end position="145"/>
    </location>
</feature>
<comment type="caution">
    <text evidence="2">The sequence shown here is derived from an EMBL/GenBank/DDBJ whole genome shotgun (WGS) entry which is preliminary data.</text>
</comment>
<keyword evidence="3" id="KW-1185">Reference proteome</keyword>
<proteinExistence type="predicted"/>
<feature type="transmembrane region" description="Helical" evidence="1">
    <location>
        <begin position="12"/>
        <end position="28"/>
    </location>
</feature>
<feature type="transmembrane region" description="Helical" evidence="1">
    <location>
        <begin position="88"/>
        <end position="109"/>
    </location>
</feature>
<protein>
    <submittedName>
        <fullName evidence="2">Uncharacterized protein</fullName>
    </submittedName>
</protein>
<dbReference type="EMBL" id="JBCGCU010000004">
    <property type="protein sequence ID" value="MEM0514800.1"/>
    <property type="molecule type" value="Genomic_DNA"/>
</dbReference>
<evidence type="ECO:0000313" key="2">
    <source>
        <dbReference type="EMBL" id="MEM0514800.1"/>
    </source>
</evidence>